<dbReference type="KEGG" id="sod:Sant_2914"/>
<evidence type="ECO:0000256" key="1">
    <source>
        <dbReference type="SAM" id="Coils"/>
    </source>
</evidence>
<accession>W0HVZ5</accession>
<dbReference type="EMBL" id="CP006569">
    <property type="protein sequence ID" value="AHF77924.1"/>
    <property type="molecule type" value="Genomic_DNA"/>
</dbReference>
<evidence type="ECO:0000313" key="2">
    <source>
        <dbReference type="EMBL" id="AHF77924.1"/>
    </source>
</evidence>
<gene>
    <name evidence="2" type="primary">ninG</name>
    <name evidence="2" type="ORF">Sant_2914</name>
</gene>
<keyword evidence="1" id="KW-0175">Coiled coil</keyword>
<organism evidence="2 3">
    <name type="scientific">Sodalis praecaptivus</name>
    <dbReference type="NCBI Taxonomy" id="1239307"/>
    <lineage>
        <taxon>Bacteria</taxon>
        <taxon>Pseudomonadati</taxon>
        <taxon>Pseudomonadota</taxon>
        <taxon>Gammaproteobacteria</taxon>
        <taxon>Enterobacterales</taxon>
        <taxon>Bruguierivoracaceae</taxon>
        <taxon>Sodalis</taxon>
    </lineage>
</organism>
<dbReference type="Pfam" id="PF05766">
    <property type="entry name" value="NinG"/>
    <property type="match status" value="1"/>
</dbReference>
<sequence>MARRKCKECGIWFIPAYQNIQWCSPECGAKLAIKRRKKETQKAIAVLEKKRKQEEAARRDKLKVRKLSVKPLSYFAKLAQADFNTYIRERDAGLPCISCDRYHDGQYHAGHYRSTGANPELRFNEDNCHRQCSVCNNHLSGNIASYTPNLIAKIGLERFDRLMGPHDAVRYRREDYERIRALYRAKLKALKTSREDAA</sequence>
<keyword evidence="3" id="KW-1185">Reference proteome</keyword>
<protein>
    <submittedName>
        <fullName evidence="2">Bacteriophage protein</fullName>
    </submittedName>
</protein>
<evidence type="ECO:0000313" key="3">
    <source>
        <dbReference type="Proteomes" id="UP000019028"/>
    </source>
</evidence>
<feature type="coiled-coil region" evidence="1">
    <location>
        <begin position="30"/>
        <end position="57"/>
    </location>
</feature>
<dbReference type="Proteomes" id="UP000019028">
    <property type="component" value="Chromosome"/>
</dbReference>
<name>W0HVZ5_9GAMM</name>
<dbReference type="HOGENOM" id="CLU_102977_0_0_6"/>
<dbReference type="OrthoDB" id="5741553at2"/>
<proteinExistence type="predicted"/>
<dbReference type="InterPro" id="IPR008713">
    <property type="entry name" value="Phage_lambda_NinG"/>
</dbReference>
<reference evidence="2 3" key="1">
    <citation type="journal article" date="2014" name="Genome Biol. Evol.">
        <title>Genome degeneration and adaptation in a nascent stage of symbiosis.</title>
        <authorList>
            <person name="Oakeson K.F."/>
            <person name="Gil R."/>
            <person name="Clayton A.L."/>
            <person name="Dunn D.M."/>
            <person name="von Niederhausern A.C."/>
            <person name="Hamil C."/>
            <person name="Aoyagi A."/>
            <person name="Duval B."/>
            <person name="Baca A."/>
            <person name="Silva F.J."/>
            <person name="Vallier A."/>
            <person name="Jackson D.G."/>
            <person name="Latorre A."/>
            <person name="Weiss R.B."/>
            <person name="Heddi A."/>
            <person name="Moya A."/>
            <person name="Dale C."/>
        </authorList>
    </citation>
    <scope>NUCLEOTIDE SEQUENCE [LARGE SCALE GENOMIC DNA]</scope>
    <source>
        <strain evidence="2 3">HS1</strain>
    </source>
</reference>
<dbReference type="RefSeq" id="WP_025423073.1">
    <property type="nucleotide sequence ID" value="NZ_CP006569.1"/>
</dbReference>
<dbReference type="AlphaFoldDB" id="W0HVZ5"/>